<dbReference type="SUPFAM" id="SSF144091">
    <property type="entry name" value="Rhomboid-like"/>
    <property type="match status" value="1"/>
</dbReference>
<dbReference type="Pfam" id="PF01694">
    <property type="entry name" value="Rhomboid"/>
    <property type="match status" value="1"/>
</dbReference>
<proteinExistence type="predicted"/>
<dbReference type="PANTHER" id="PTHR43731:SF9">
    <property type="entry name" value="SLR1461 PROTEIN"/>
    <property type="match status" value="1"/>
</dbReference>
<feature type="transmembrane region" description="Helical" evidence="5">
    <location>
        <begin position="49"/>
        <end position="76"/>
    </location>
</feature>
<evidence type="ECO:0000313" key="7">
    <source>
        <dbReference type="EMBL" id="MBM3223188.1"/>
    </source>
</evidence>
<name>A0A937VY05_UNCTE</name>
<keyword evidence="3 5" id="KW-1133">Transmembrane helix</keyword>
<evidence type="ECO:0000256" key="1">
    <source>
        <dbReference type="ARBA" id="ARBA00004141"/>
    </source>
</evidence>
<dbReference type="GO" id="GO:0004252">
    <property type="term" value="F:serine-type endopeptidase activity"/>
    <property type="evidence" value="ECO:0007669"/>
    <property type="project" value="InterPro"/>
</dbReference>
<organism evidence="7 8">
    <name type="scientific">Tectimicrobiota bacterium</name>
    <dbReference type="NCBI Taxonomy" id="2528274"/>
    <lineage>
        <taxon>Bacteria</taxon>
        <taxon>Pseudomonadati</taxon>
        <taxon>Nitrospinota/Tectimicrobiota group</taxon>
        <taxon>Candidatus Tectimicrobiota</taxon>
    </lineage>
</organism>
<evidence type="ECO:0000259" key="6">
    <source>
        <dbReference type="Pfam" id="PF01694"/>
    </source>
</evidence>
<dbReference type="AlphaFoldDB" id="A0A937VY05"/>
<keyword evidence="2 5" id="KW-0812">Transmembrane</keyword>
<feature type="transmembrane region" description="Helical" evidence="5">
    <location>
        <begin position="83"/>
        <end position="103"/>
    </location>
</feature>
<dbReference type="Proteomes" id="UP000712673">
    <property type="component" value="Unassembled WGS sequence"/>
</dbReference>
<dbReference type="PANTHER" id="PTHR43731">
    <property type="entry name" value="RHOMBOID PROTEASE"/>
    <property type="match status" value="1"/>
</dbReference>
<feature type="transmembrane region" description="Helical" evidence="5">
    <location>
        <begin position="109"/>
        <end position="128"/>
    </location>
</feature>
<keyword evidence="7" id="KW-0645">Protease</keyword>
<feature type="domain" description="Peptidase S54 rhomboid" evidence="6">
    <location>
        <begin position="51"/>
        <end position="176"/>
    </location>
</feature>
<keyword evidence="7" id="KW-0378">Hydrolase</keyword>
<evidence type="ECO:0000256" key="4">
    <source>
        <dbReference type="ARBA" id="ARBA00023136"/>
    </source>
</evidence>
<keyword evidence="4 5" id="KW-0472">Membrane</keyword>
<feature type="transmembrane region" description="Helical" evidence="5">
    <location>
        <begin position="135"/>
        <end position="153"/>
    </location>
</feature>
<evidence type="ECO:0000256" key="2">
    <source>
        <dbReference type="ARBA" id="ARBA00022692"/>
    </source>
</evidence>
<accession>A0A937VY05</accession>
<gene>
    <name evidence="7" type="ORF">FJZ47_05200</name>
</gene>
<dbReference type="EMBL" id="VGLS01000107">
    <property type="protein sequence ID" value="MBM3223188.1"/>
    <property type="molecule type" value="Genomic_DNA"/>
</dbReference>
<dbReference type="GO" id="GO:0006508">
    <property type="term" value="P:proteolysis"/>
    <property type="evidence" value="ECO:0007669"/>
    <property type="project" value="UniProtKB-KW"/>
</dbReference>
<comment type="subcellular location">
    <subcellularLocation>
        <location evidence="1">Membrane</location>
        <topology evidence="1">Multi-pass membrane protein</topology>
    </subcellularLocation>
</comment>
<dbReference type="InterPro" id="IPR022764">
    <property type="entry name" value="Peptidase_S54_rhomboid_dom"/>
</dbReference>
<evidence type="ECO:0000313" key="8">
    <source>
        <dbReference type="Proteomes" id="UP000712673"/>
    </source>
</evidence>
<feature type="transmembrane region" description="Helical" evidence="5">
    <location>
        <begin position="7"/>
        <end position="29"/>
    </location>
</feature>
<dbReference type="GO" id="GO:0016020">
    <property type="term" value="C:membrane"/>
    <property type="evidence" value="ECO:0007669"/>
    <property type="project" value="UniProtKB-SubCell"/>
</dbReference>
<sequence length="190" mass="20685">MQAYVRANGLLLLQCIAVLWIIELLNLMFGHRLNTWGIVPRTLGGLLGIPFSPLLHANVLHLLVNTVPFVVLGGFVMLQGRRAFVETSLFVVFLGGAGVWVIGRTATHIGASGLIFGYFGYLVMRGWYSRSPGALLVALLTVLLYSSMIWGVFPSRLPISWEAHLCGLLAGALAARLSAQDEQTLPSRAR</sequence>
<dbReference type="InterPro" id="IPR035952">
    <property type="entry name" value="Rhomboid-like_sf"/>
</dbReference>
<dbReference type="Gene3D" id="1.20.1540.10">
    <property type="entry name" value="Rhomboid-like"/>
    <property type="match status" value="1"/>
</dbReference>
<evidence type="ECO:0000256" key="3">
    <source>
        <dbReference type="ARBA" id="ARBA00022989"/>
    </source>
</evidence>
<reference evidence="7" key="1">
    <citation type="submission" date="2019-03" db="EMBL/GenBank/DDBJ databases">
        <title>Lake Tanganyika Metagenome-Assembled Genomes (MAGs).</title>
        <authorList>
            <person name="Tran P."/>
        </authorList>
    </citation>
    <scope>NUCLEOTIDE SEQUENCE</scope>
    <source>
        <strain evidence="7">K_DeepCast_65m_m2_066</strain>
    </source>
</reference>
<protein>
    <submittedName>
        <fullName evidence="7">Rhomboid family intramembrane serine protease</fullName>
    </submittedName>
</protein>
<dbReference type="InterPro" id="IPR050925">
    <property type="entry name" value="Rhomboid_protease_S54"/>
</dbReference>
<comment type="caution">
    <text evidence="7">The sequence shown here is derived from an EMBL/GenBank/DDBJ whole genome shotgun (WGS) entry which is preliminary data.</text>
</comment>
<evidence type="ECO:0000256" key="5">
    <source>
        <dbReference type="SAM" id="Phobius"/>
    </source>
</evidence>